<dbReference type="Pfam" id="PF03071">
    <property type="entry name" value="GNT-I"/>
    <property type="match status" value="1"/>
</dbReference>
<evidence type="ECO:0000256" key="6">
    <source>
        <dbReference type="ARBA" id="ARBA00022679"/>
    </source>
</evidence>
<dbReference type="EMBL" id="OV725078">
    <property type="protein sequence ID" value="CAH1393833.1"/>
    <property type="molecule type" value="Genomic_DNA"/>
</dbReference>
<keyword evidence="20" id="KW-1185">Reference proteome</keyword>
<accession>A0A9P0ECC7</accession>
<evidence type="ECO:0000256" key="9">
    <source>
        <dbReference type="ARBA" id="ARBA00022968"/>
    </source>
</evidence>
<comment type="catalytic activity">
    <reaction evidence="16 17">
        <text>3-O-(alpha-D-mannosyl)-L-threonyl-[protein] + UDP-N-acetyl-alpha-D-glucosamine = 3-O-(N-acetyl-beta-D-glucosaminyl-(1-&gt;2)-alpha-D-mannosyl)-L-threonyl-[protein] + UDP + H(+)</text>
        <dbReference type="Rhea" id="RHEA:54128"/>
        <dbReference type="Rhea" id="RHEA-COMP:13547"/>
        <dbReference type="Rhea" id="RHEA-COMP:13802"/>
        <dbReference type="ChEBI" id="CHEBI:15378"/>
        <dbReference type="ChEBI" id="CHEBI:57705"/>
        <dbReference type="ChEBI" id="CHEBI:58223"/>
        <dbReference type="ChEBI" id="CHEBI:137323"/>
        <dbReference type="ChEBI" id="CHEBI:138067"/>
    </reaction>
</comment>
<dbReference type="InterPro" id="IPR029044">
    <property type="entry name" value="Nucleotide-diphossugar_trans"/>
</dbReference>
<dbReference type="Proteomes" id="UP001152798">
    <property type="component" value="Chromosome 2"/>
</dbReference>
<dbReference type="SUPFAM" id="SSF53448">
    <property type="entry name" value="Nucleotide-diphospho-sugar transferases"/>
    <property type="match status" value="1"/>
</dbReference>
<keyword evidence="13" id="KW-1015">Disulfide bond</keyword>
<evidence type="ECO:0000256" key="5">
    <source>
        <dbReference type="ARBA" id="ARBA00022676"/>
    </source>
</evidence>
<evidence type="ECO:0000256" key="10">
    <source>
        <dbReference type="ARBA" id="ARBA00022989"/>
    </source>
</evidence>
<evidence type="ECO:0000256" key="17">
    <source>
        <dbReference type="RuleBase" id="RU368119"/>
    </source>
</evidence>
<comment type="pathway">
    <text evidence="2 17">Protein modification; protein glycosylation.</text>
</comment>
<evidence type="ECO:0000256" key="7">
    <source>
        <dbReference type="ARBA" id="ARBA00022692"/>
    </source>
</evidence>
<keyword evidence="8 17" id="KW-0479">Metal-binding</keyword>
<keyword evidence="12 17" id="KW-0472">Membrane</keyword>
<evidence type="ECO:0000256" key="16">
    <source>
        <dbReference type="ARBA" id="ARBA00049045"/>
    </source>
</evidence>
<dbReference type="GO" id="GO:0030145">
    <property type="term" value="F:manganese ion binding"/>
    <property type="evidence" value="ECO:0007669"/>
    <property type="project" value="UniProtKB-UniRule"/>
</dbReference>
<comment type="cofactor">
    <cofactor evidence="17">
        <name>Mn(2+)</name>
        <dbReference type="ChEBI" id="CHEBI:29035"/>
    </cofactor>
    <text evidence="17">The manganese ion interacts primarily with the substrate UDP-N-acetylglucosamine.</text>
</comment>
<evidence type="ECO:0000256" key="3">
    <source>
        <dbReference type="ARBA" id="ARBA00006492"/>
    </source>
</evidence>
<comment type="subunit">
    <text evidence="15">Interacts with DAG1 (via O-linked mannose moiety). Interacts (via transmembrane domain) with FKTN; the interaction is direct and is required for normal location in Golgi membranes.</text>
</comment>
<evidence type="ECO:0000256" key="11">
    <source>
        <dbReference type="ARBA" id="ARBA00023034"/>
    </source>
</evidence>
<dbReference type="OrthoDB" id="440755at2759"/>
<evidence type="ECO:0000256" key="2">
    <source>
        <dbReference type="ARBA" id="ARBA00004922"/>
    </source>
</evidence>
<evidence type="ECO:0000256" key="8">
    <source>
        <dbReference type="ARBA" id="ARBA00022723"/>
    </source>
</evidence>
<feature type="domain" description="ILEI/PANDER" evidence="18">
    <location>
        <begin position="130"/>
        <end position="219"/>
    </location>
</feature>
<comment type="domain">
    <text evidence="17">The stem domain mediates specific interaction with beta-linked N-acetylglucosamine moieties of O-glycosylated proteins. It also interacts with its product, N-acetyl-beta-D-glucosaminyl-(1-&gt;2)-O-alpha-D-mannosylprotein.</text>
</comment>
<comment type="function">
    <text evidence="17">Participates in O-mannosyl glycosylation by catalyzing the addition of N-acetylglucosamine to O-linked mannose on glycoproteins. Catalyzes the synthesis of the GlcNAc(beta1-2)Man(alpha1-)O-Ser/Thr moiety on alpha-dystroglycan and other O-mannosylated proteins, providing the necessary basis for the addition of further carbohydrate moieties. Is specific for alpha linked terminal mannose.</text>
</comment>
<comment type="similarity">
    <text evidence="3 17">Belongs to the glycosyltransferase 13 family.</text>
</comment>
<dbReference type="InterPro" id="IPR004139">
    <property type="entry name" value="Glyco_trans_13"/>
</dbReference>
<reference evidence="19" key="1">
    <citation type="submission" date="2022-01" db="EMBL/GenBank/DDBJ databases">
        <authorList>
            <person name="King R."/>
        </authorList>
    </citation>
    <scope>NUCLEOTIDE SEQUENCE</scope>
</reference>
<keyword evidence="7 17" id="KW-0812">Transmembrane</keyword>
<sequence>MDFWQPNPNAEPFIPKRELNKNIKSQFRAKLFKNRFINRIFQAILVIILMITITLNMVFIFDTSQRLHGELSNRMGSAYVNQGDSDHPENLLDDITPSSLSIEVLSSQSRVTVTIDGATILEDGEKGEGRGIHVVVLNQATGSVMSQRLFDTYSLQEDEAMSLFLNMISDGRIIIFAIKDEGTFQLKGAARSLLTRLGSRHAQGLSWRDMWAMVTEKGGKVYGESYSKSVTFSSWGASVILRVQVPLVPIERSNCQWPDTEETQRRLQFCNRIEGYGSVCSCDEPASLTFSPEPVEDNKVYEVPVIVIASNRPHYLYRSLRSLLSARGANKDMITVFIDGYFEEPLEVTKLLGLRGIQHTPIGYKNSRISQHYKASFSAVFNMFSNAHYAIVVEEDLDVSEDFFSFFSQTIELLEKDPSIYCISAWNDLGYEETSSDVYELMRVETMPGLGWVLSRKLYKNELEPKWPTPEKMWDWDMWMRMSEIRKDRECIVPEISRTFHFGSFGINMNSYFQDKYFKSHSFNTQPKVIFQNVERVTKDNYEDFIHNMIKTATVLNEFQSPCNENFLSNYSDGRNSKVAVNMIFILFIKMVDSKDFDTWLQTAKCLKIWDLDARGYHKAMWRLRIKNNELLVVGYPFSPYSIYKPENIKPLNLHLQNSREVTEST</sequence>
<dbReference type="InterPro" id="IPR052463">
    <property type="entry name" value="O-linked_mannose_GnT"/>
</dbReference>
<dbReference type="GO" id="GO:0016266">
    <property type="term" value="P:protein O-linked glycosylation via N-acetyl-galactosamine"/>
    <property type="evidence" value="ECO:0007669"/>
    <property type="project" value="TreeGrafter"/>
</dbReference>
<dbReference type="Pfam" id="PF15711">
    <property type="entry name" value="ILEI"/>
    <property type="match status" value="1"/>
</dbReference>
<dbReference type="InterPro" id="IPR039474">
    <property type="entry name" value="POMGNT1_PANDER-like"/>
</dbReference>
<comment type="subcellular location">
    <subcellularLocation>
        <location evidence="1 17">Golgi apparatus membrane</location>
        <topology evidence="1 17">Single-pass type II membrane protein</topology>
    </subcellularLocation>
</comment>
<evidence type="ECO:0000313" key="19">
    <source>
        <dbReference type="EMBL" id="CAH1393833.1"/>
    </source>
</evidence>
<evidence type="ECO:0000256" key="15">
    <source>
        <dbReference type="ARBA" id="ARBA00046887"/>
    </source>
</evidence>
<keyword evidence="10 17" id="KW-1133">Transmembrane helix</keyword>
<evidence type="ECO:0000256" key="13">
    <source>
        <dbReference type="ARBA" id="ARBA00023157"/>
    </source>
</evidence>
<evidence type="ECO:0000256" key="1">
    <source>
        <dbReference type="ARBA" id="ARBA00004323"/>
    </source>
</evidence>
<keyword evidence="11 17" id="KW-0333">Golgi apparatus</keyword>
<proteinExistence type="inferred from homology"/>
<name>A0A9P0ECC7_NEZVI</name>
<dbReference type="GO" id="GO:0047223">
    <property type="term" value="F:beta-1,3-galactosyl-O-glycosyl-glycoprotein beta-1,3-N-acetylglucosaminyltransferase activity"/>
    <property type="evidence" value="ECO:0007669"/>
    <property type="project" value="TreeGrafter"/>
</dbReference>
<keyword evidence="9 17" id="KW-0735">Signal-anchor</keyword>
<keyword evidence="5 17" id="KW-0328">Glycosyltransferase</keyword>
<evidence type="ECO:0000256" key="4">
    <source>
        <dbReference type="ARBA" id="ARBA00022553"/>
    </source>
</evidence>
<dbReference type="Gene3D" id="3.90.550.10">
    <property type="entry name" value="Spore Coat Polysaccharide Biosynthesis Protein SpsA, Chain A"/>
    <property type="match status" value="1"/>
</dbReference>
<dbReference type="EC" id="2.4.1.-" evidence="17"/>
<dbReference type="FunFam" id="3.90.550.10:FF:000252">
    <property type="entry name" value="Protein O-linked-mannose beta-1,2-N-acetylglucosaminyltransferase 1"/>
    <property type="match status" value="1"/>
</dbReference>
<feature type="transmembrane region" description="Helical" evidence="17">
    <location>
        <begin position="40"/>
        <end position="61"/>
    </location>
</feature>
<keyword evidence="6" id="KW-0808">Transferase</keyword>
<gene>
    <name evidence="19" type="ORF">NEZAVI_LOCUS4445</name>
</gene>
<dbReference type="PROSITE" id="PS52031">
    <property type="entry name" value="GG_LECTIN"/>
    <property type="match status" value="1"/>
</dbReference>
<organism evidence="19 20">
    <name type="scientific">Nezara viridula</name>
    <name type="common">Southern green stink bug</name>
    <name type="synonym">Cimex viridulus</name>
    <dbReference type="NCBI Taxonomy" id="85310"/>
    <lineage>
        <taxon>Eukaryota</taxon>
        <taxon>Metazoa</taxon>
        <taxon>Ecdysozoa</taxon>
        <taxon>Arthropoda</taxon>
        <taxon>Hexapoda</taxon>
        <taxon>Insecta</taxon>
        <taxon>Pterygota</taxon>
        <taxon>Neoptera</taxon>
        <taxon>Paraneoptera</taxon>
        <taxon>Hemiptera</taxon>
        <taxon>Heteroptera</taxon>
        <taxon>Panheteroptera</taxon>
        <taxon>Pentatomomorpha</taxon>
        <taxon>Pentatomoidea</taxon>
        <taxon>Pentatomidae</taxon>
        <taxon>Pentatominae</taxon>
        <taxon>Nezara</taxon>
    </lineage>
</organism>
<dbReference type="InterPro" id="IPR039477">
    <property type="entry name" value="ILEI/PANDER_dom"/>
</dbReference>
<evidence type="ECO:0000259" key="18">
    <source>
        <dbReference type="Pfam" id="PF15711"/>
    </source>
</evidence>
<dbReference type="PANTHER" id="PTHR46396">
    <property type="entry name" value="PROTEIN O-LINKED-MANNOSE BETA-1,2-N-ACETYLGLUCOSAMINYLTRANSFERASE 1"/>
    <property type="match status" value="1"/>
</dbReference>
<dbReference type="GO" id="GO:0000139">
    <property type="term" value="C:Golgi membrane"/>
    <property type="evidence" value="ECO:0007669"/>
    <property type="project" value="UniProtKB-SubCell"/>
</dbReference>
<evidence type="ECO:0000313" key="20">
    <source>
        <dbReference type="Proteomes" id="UP001152798"/>
    </source>
</evidence>
<dbReference type="CDD" id="cd13937">
    <property type="entry name" value="PANDER_GnT-1_2_like"/>
    <property type="match status" value="1"/>
</dbReference>
<keyword evidence="4" id="KW-0597">Phosphoprotein</keyword>
<protein>
    <recommendedName>
        <fullName evidence="17">Protein O-linked-mannose beta-1,2-N-acetylglucosaminyltransferase</fullName>
        <shortName evidence="17">POMGnT1</shortName>
        <ecNumber evidence="17">2.4.1.-</ecNumber>
    </recommendedName>
</protein>
<evidence type="ECO:0000256" key="14">
    <source>
        <dbReference type="ARBA" id="ARBA00023211"/>
    </source>
</evidence>
<evidence type="ECO:0000256" key="12">
    <source>
        <dbReference type="ARBA" id="ARBA00023136"/>
    </source>
</evidence>
<keyword evidence="14 17" id="KW-0464">Manganese</keyword>
<dbReference type="PANTHER" id="PTHR46396:SF1">
    <property type="entry name" value="PROTEIN O-LINKED-MANNOSE BETA-1,2-N-ACETYLGLUCOSAMINYLTRANSFERASE 1"/>
    <property type="match status" value="1"/>
</dbReference>
<dbReference type="AlphaFoldDB" id="A0A9P0ECC7"/>